<keyword evidence="12" id="KW-1185">Reference proteome</keyword>
<dbReference type="CDD" id="cd06261">
    <property type="entry name" value="TM_PBP2"/>
    <property type="match status" value="1"/>
</dbReference>
<dbReference type="InterPro" id="IPR014341">
    <property type="entry name" value="Ectoine_EhuD"/>
</dbReference>
<dbReference type="NCBIfam" id="TIGR03003">
    <property type="entry name" value="ectoine_ehuD"/>
    <property type="match status" value="1"/>
</dbReference>
<gene>
    <name evidence="11" type="ORF">CCO03_13290</name>
</gene>
<evidence type="ECO:0000313" key="11">
    <source>
        <dbReference type="EMBL" id="ARU05529.1"/>
    </source>
</evidence>
<dbReference type="EMBL" id="CP021455">
    <property type="protein sequence ID" value="ARU05529.1"/>
    <property type="molecule type" value="Genomic_DNA"/>
</dbReference>
<keyword evidence="3 9" id="KW-0813">Transport</keyword>
<protein>
    <submittedName>
        <fullName evidence="11">Ectoine/hydroxyectoine ABC transporter permease subunit EhuD</fullName>
    </submittedName>
</protein>
<evidence type="ECO:0000259" key="10">
    <source>
        <dbReference type="PROSITE" id="PS50928"/>
    </source>
</evidence>
<dbReference type="Proteomes" id="UP000196138">
    <property type="component" value="Chromosome"/>
</dbReference>
<dbReference type="PROSITE" id="PS50928">
    <property type="entry name" value="ABC_TM1"/>
    <property type="match status" value="1"/>
</dbReference>
<comment type="similarity">
    <text evidence="2">Belongs to the binding-protein-dependent transport system permease family. HisMQ subfamily.</text>
</comment>
<dbReference type="Gene3D" id="1.10.3720.10">
    <property type="entry name" value="MetI-like"/>
    <property type="match status" value="1"/>
</dbReference>
<evidence type="ECO:0000256" key="9">
    <source>
        <dbReference type="RuleBase" id="RU363032"/>
    </source>
</evidence>
<evidence type="ECO:0000256" key="2">
    <source>
        <dbReference type="ARBA" id="ARBA00010072"/>
    </source>
</evidence>
<dbReference type="AlphaFoldDB" id="A0A1Y0EQE6"/>
<feature type="transmembrane region" description="Helical" evidence="9">
    <location>
        <begin position="195"/>
        <end position="216"/>
    </location>
</feature>
<dbReference type="InterPro" id="IPR035906">
    <property type="entry name" value="MetI-like_sf"/>
</dbReference>
<accession>A0A1Y0EQE6</accession>
<feature type="transmembrane region" description="Helical" evidence="9">
    <location>
        <begin position="20"/>
        <end position="48"/>
    </location>
</feature>
<dbReference type="InterPro" id="IPR000515">
    <property type="entry name" value="MetI-like"/>
</dbReference>
<evidence type="ECO:0000256" key="7">
    <source>
        <dbReference type="ARBA" id="ARBA00022989"/>
    </source>
</evidence>
<feature type="domain" description="ABC transmembrane type-1" evidence="10">
    <location>
        <begin position="25"/>
        <end position="213"/>
    </location>
</feature>
<dbReference type="GO" id="GO:0043190">
    <property type="term" value="C:ATP-binding cassette (ABC) transporter complex"/>
    <property type="evidence" value="ECO:0007669"/>
    <property type="project" value="InterPro"/>
</dbReference>
<dbReference type="KEGG" id="cser:CCO03_13290"/>
<dbReference type="OrthoDB" id="7026155at2"/>
<dbReference type="Pfam" id="PF00528">
    <property type="entry name" value="BPD_transp_1"/>
    <property type="match status" value="1"/>
</dbReference>
<sequence>MSTTGTLIWDSDYAWEVLPVLGQASLVTVQATLAGFALALVVGLLFAVGRLAGPTWLRCAVAAVVEFLRSTPLLIQIFFLYYVMPEVGLTLAALPAGMLALGLHYGAYCAEVYRAGLQGVPQGQWEAALALNLSPWRTLRRVILPQALPPIVPALGNYLVALFKETPLLSVIAVMELMQTAKILGSESFRYTEPITLVGGFFLAFSLIASALVRGLERTLNARTRRRT</sequence>
<dbReference type="PANTHER" id="PTHR30614">
    <property type="entry name" value="MEMBRANE COMPONENT OF AMINO ACID ABC TRANSPORTER"/>
    <property type="match status" value="1"/>
</dbReference>
<evidence type="ECO:0000256" key="1">
    <source>
        <dbReference type="ARBA" id="ARBA00004429"/>
    </source>
</evidence>
<name>A0A1Y0EQE6_9BURK</name>
<evidence type="ECO:0000256" key="4">
    <source>
        <dbReference type="ARBA" id="ARBA00022475"/>
    </source>
</evidence>
<dbReference type="GO" id="GO:0006865">
    <property type="term" value="P:amino acid transport"/>
    <property type="evidence" value="ECO:0007669"/>
    <property type="project" value="UniProtKB-KW"/>
</dbReference>
<keyword evidence="4" id="KW-1003">Cell membrane</keyword>
<dbReference type="InterPro" id="IPR010065">
    <property type="entry name" value="AA_ABC_transptr_permease_3TM"/>
</dbReference>
<dbReference type="NCBIfam" id="TIGR01726">
    <property type="entry name" value="HEQRo_perm_3TM"/>
    <property type="match status" value="1"/>
</dbReference>
<evidence type="ECO:0000256" key="6">
    <source>
        <dbReference type="ARBA" id="ARBA00022970"/>
    </source>
</evidence>
<proteinExistence type="inferred from homology"/>
<evidence type="ECO:0000313" key="12">
    <source>
        <dbReference type="Proteomes" id="UP000196138"/>
    </source>
</evidence>
<evidence type="ECO:0000256" key="3">
    <source>
        <dbReference type="ARBA" id="ARBA00022448"/>
    </source>
</evidence>
<organism evidence="11 12">
    <name type="scientific">Comamonas serinivorans</name>
    <dbReference type="NCBI Taxonomy" id="1082851"/>
    <lineage>
        <taxon>Bacteria</taxon>
        <taxon>Pseudomonadati</taxon>
        <taxon>Pseudomonadota</taxon>
        <taxon>Betaproteobacteria</taxon>
        <taxon>Burkholderiales</taxon>
        <taxon>Comamonadaceae</taxon>
        <taxon>Comamonas</taxon>
    </lineage>
</organism>
<evidence type="ECO:0000256" key="5">
    <source>
        <dbReference type="ARBA" id="ARBA00022692"/>
    </source>
</evidence>
<dbReference type="InterPro" id="IPR043429">
    <property type="entry name" value="ArtM/GltK/GlnP/TcyL/YhdX-like"/>
</dbReference>
<dbReference type="RefSeq" id="WP_087281785.1">
    <property type="nucleotide sequence ID" value="NZ_CP021455.1"/>
</dbReference>
<dbReference type="SUPFAM" id="SSF161098">
    <property type="entry name" value="MetI-like"/>
    <property type="match status" value="1"/>
</dbReference>
<keyword evidence="6" id="KW-0029">Amino-acid transport</keyword>
<keyword evidence="7 9" id="KW-1133">Transmembrane helix</keyword>
<reference evidence="11 12" key="1">
    <citation type="submission" date="2017-05" db="EMBL/GenBank/DDBJ databases">
        <authorList>
            <person name="Song R."/>
            <person name="Chenine A.L."/>
            <person name="Ruprecht R.M."/>
        </authorList>
    </citation>
    <scope>NUCLEOTIDE SEQUENCE [LARGE SCALE GENOMIC DNA]</scope>
    <source>
        <strain evidence="11 12">DSM 26136</strain>
    </source>
</reference>
<keyword evidence="5 9" id="KW-0812">Transmembrane</keyword>
<keyword evidence="8 9" id="KW-0472">Membrane</keyword>
<dbReference type="GO" id="GO:0022857">
    <property type="term" value="F:transmembrane transporter activity"/>
    <property type="evidence" value="ECO:0007669"/>
    <property type="project" value="InterPro"/>
</dbReference>
<comment type="subcellular location">
    <subcellularLocation>
        <location evidence="1">Cell inner membrane</location>
        <topology evidence="1">Multi-pass membrane protein</topology>
    </subcellularLocation>
    <subcellularLocation>
        <location evidence="9">Cell membrane</location>
        <topology evidence="9">Multi-pass membrane protein</topology>
    </subcellularLocation>
</comment>
<evidence type="ECO:0000256" key="8">
    <source>
        <dbReference type="ARBA" id="ARBA00023136"/>
    </source>
</evidence>
<dbReference type="PANTHER" id="PTHR30614:SF0">
    <property type="entry name" value="L-CYSTINE TRANSPORT SYSTEM PERMEASE PROTEIN TCYL"/>
    <property type="match status" value="1"/>
</dbReference>